<evidence type="ECO:0000313" key="1">
    <source>
        <dbReference type="EMBL" id="KMM63900.1"/>
    </source>
</evidence>
<dbReference type="AlphaFoldDB" id="A0A0J6F3P6"/>
<reference evidence="2" key="2">
    <citation type="journal article" date="2009" name="Genome Res.">
        <title>Comparative genomic analyses of the human fungal pathogens Coccidioides and their relatives.</title>
        <authorList>
            <person name="Sharpton T.J."/>
            <person name="Stajich J.E."/>
            <person name="Rounsley S.D."/>
            <person name="Gardner M.J."/>
            <person name="Wortman J.R."/>
            <person name="Jordar V.S."/>
            <person name="Maiti R."/>
            <person name="Kodira C.D."/>
            <person name="Neafsey D.E."/>
            <person name="Zeng Q."/>
            <person name="Hung C.-Y."/>
            <person name="McMahan C."/>
            <person name="Muszewska A."/>
            <person name="Grynberg M."/>
            <person name="Mandel M.A."/>
            <person name="Kellner E.M."/>
            <person name="Barker B.M."/>
            <person name="Galgiani J.N."/>
            <person name="Orbach M.J."/>
            <person name="Kirkland T.N."/>
            <person name="Cole G.T."/>
            <person name="Henn M.R."/>
            <person name="Birren B.W."/>
            <person name="Taylor J.W."/>
        </authorList>
    </citation>
    <scope>NUCLEOTIDE SEQUENCE [LARGE SCALE GENOMIC DNA]</scope>
    <source>
        <strain evidence="2">RMSCC 3488</strain>
    </source>
</reference>
<accession>A0A0J6F3P6</accession>
<organism evidence="1 2">
    <name type="scientific">Coccidioides posadasii RMSCC 3488</name>
    <dbReference type="NCBI Taxonomy" id="454284"/>
    <lineage>
        <taxon>Eukaryota</taxon>
        <taxon>Fungi</taxon>
        <taxon>Dikarya</taxon>
        <taxon>Ascomycota</taxon>
        <taxon>Pezizomycotina</taxon>
        <taxon>Eurotiomycetes</taxon>
        <taxon>Eurotiomycetidae</taxon>
        <taxon>Onygenales</taxon>
        <taxon>Onygenaceae</taxon>
        <taxon>Coccidioides</taxon>
    </lineage>
</organism>
<sequence>MNWPCTAAKRRAEDFYAKLASPSAPSVAQAQFVKKTLHSTFVSVGSPMALWREQGDRLGYVSEQQSESSTTFPKERNLFVNETLYGTYNDRIRLSENSGALRRMHFGAYQVISS</sequence>
<reference evidence="1 2" key="1">
    <citation type="submission" date="2007-06" db="EMBL/GenBank/DDBJ databases">
        <title>The Genome Sequence of Coccidioides posadasii RMSCC_3488.</title>
        <authorList>
            <consortium name="Coccidioides Genome Resources Consortium"/>
            <consortium name="The Broad Institute Genome Sequencing Platform"/>
            <person name="Henn M.R."/>
            <person name="Sykes S."/>
            <person name="Young S."/>
            <person name="Jaffe D."/>
            <person name="Berlin A."/>
            <person name="Alvarez P."/>
            <person name="Butler J."/>
            <person name="Gnerre S."/>
            <person name="Grabherr M."/>
            <person name="Mauceli E."/>
            <person name="Brockman W."/>
            <person name="Kodira C."/>
            <person name="Alvarado L."/>
            <person name="Zeng Q."/>
            <person name="Crawford M."/>
            <person name="Antoine C."/>
            <person name="Devon K."/>
            <person name="Galgiani J."/>
            <person name="Orsborn K."/>
            <person name="Lewis M.L."/>
            <person name="Nusbaum C."/>
            <person name="Galagan J."/>
            <person name="Birren B."/>
        </authorList>
    </citation>
    <scope>NUCLEOTIDE SEQUENCE [LARGE SCALE GENOMIC DNA]</scope>
    <source>
        <strain evidence="1 2">RMSCC 3488</strain>
    </source>
</reference>
<proteinExistence type="predicted"/>
<dbReference type="VEuPathDB" id="FungiDB:CPAG_00253"/>
<gene>
    <name evidence="1" type="ORF">CPAG_00253</name>
</gene>
<name>A0A0J6F3P6_COCPO</name>
<reference evidence="2" key="3">
    <citation type="journal article" date="2010" name="Genome Res.">
        <title>Population genomic sequencing of Coccidioides fungi reveals recent hybridization and transposon control.</title>
        <authorList>
            <person name="Neafsey D.E."/>
            <person name="Barker B.M."/>
            <person name="Sharpton T.J."/>
            <person name="Stajich J.E."/>
            <person name="Park D.J."/>
            <person name="Whiston E."/>
            <person name="Hung C.-Y."/>
            <person name="McMahan C."/>
            <person name="White J."/>
            <person name="Sykes S."/>
            <person name="Heiman D."/>
            <person name="Young S."/>
            <person name="Zeng Q."/>
            <person name="Abouelleil A."/>
            <person name="Aftuck L."/>
            <person name="Bessette D."/>
            <person name="Brown A."/>
            <person name="FitzGerald M."/>
            <person name="Lui A."/>
            <person name="Macdonald J.P."/>
            <person name="Priest M."/>
            <person name="Orbach M.J."/>
            <person name="Galgiani J.N."/>
            <person name="Kirkland T.N."/>
            <person name="Cole G.T."/>
            <person name="Birren B.W."/>
            <person name="Henn M.R."/>
            <person name="Taylor J.W."/>
            <person name="Rounsley S.D."/>
        </authorList>
    </citation>
    <scope>NUCLEOTIDE SEQUENCE [LARGE SCALE GENOMIC DNA]</scope>
    <source>
        <strain evidence="2">RMSCC 3488</strain>
    </source>
</reference>
<dbReference type="Proteomes" id="UP000054567">
    <property type="component" value="Unassembled WGS sequence"/>
</dbReference>
<evidence type="ECO:0000313" key="2">
    <source>
        <dbReference type="Proteomes" id="UP000054567"/>
    </source>
</evidence>
<dbReference type="EMBL" id="DS268109">
    <property type="protein sequence ID" value="KMM63900.1"/>
    <property type="molecule type" value="Genomic_DNA"/>
</dbReference>
<protein>
    <submittedName>
        <fullName evidence="1">Uncharacterized protein</fullName>
    </submittedName>
</protein>